<evidence type="ECO:0000256" key="3">
    <source>
        <dbReference type="PIRSR" id="PIRSR039026-2"/>
    </source>
</evidence>
<dbReference type="KEGG" id="shal:SHALO_1689"/>
<keyword evidence="3" id="KW-0479">Metal-binding</keyword>
<gene>
    <name evidence="5" type="ORF">SHALO_1689</name>
</gene>
<feature type="signal peptide" evidence="4">
    <location>
        <begin position="1"/>
        <end position="20"/>
    </location>
</feature>
<dbReference type="Proteomes" id="UP000094609">
    <property type="component" value="Chromosome"/>
</dbReference>
<dbReference type="EMBL" id="CP017111">
    <property type="protein sequence ID" value="AOO65460.1"/>
    <property type="molecule type" value="Genomic_DNA"/>
</dbReference>
<dbReference type="GO" id="GO:0046872">
    <property type="term" value="F:metal ion binding"/>
    <property type="evidence" value="ECO:0007669"/>
    <property type="project" value="UniProtKB-KW"/>
</dbReference>
<keyword evidence="6" id="KW-1185">Reference proteome</keyword>
<dbReference type="Gene3D" id="3.40.190.10">
    <property type="entry name" value="Periplasmic binding protein-like II"/>
    <property type="match status" value="1"/>
</dbReference>
<dbReference type="Pfam" id="PF03480">
    <property type="entry name" value="DctP"/>
    <property type="match status" value="1"/>
</dbReference>
<feature type="binding site" evidence="3">
    <location>
        <position position="210"/>
    </location>
    <ligand>
        <name>Na(+)</name>
        <dbReference type="ChEBI" id="CHEBI:29101"/>
    </ligand>
</feature>
<feature type="binding site" evidence="3">
    <location>
        <position position="209"/>
    </location>
    <ligand>
        <name>substrate</name>
    </ligand>
</feature>
<dbReference type="InterPro" id="IPR026289">
    <property type="entry name" value="SBP_TakP-like"/>
</dbReference>
<dbReference type="InterPro" id="IPR018389">
    <property type="entry name" value="DctP_fam"/>
</dbReference>
<dbReference type="AlphaFoldDB" id="A0A1D7TKI7"/>
<reference evidence="6" key="1">
    <citation type="submission" date="2016-08" db="EMBL/GenBank/DDBJ databases">
        <title>Complete genome sequence of the organohalide-respiring Epsilonproteobacterium Sulfurospirillum halorespirans.</title>
        <authorList>
            <person name="Goris T."/>
            <person name="Zimmermann J."/>
            <person name="Schenz B."/>
            <person name="Lemos M."/>
            <person name="Hackermueller J."/>
            <person name="Diekert G."/>
        </authorList>
    </citation>
    <scope>NUCLEOTIDE SEQUENCE [LARGE SCALE GENOMIC DNA]</scope>
    <source>
        <strain>DSM 13726</strain>
        <strain evidence="6">PCE-M2</strain>
    </source>
</reference>
<dbReference type="GO" id="GO:0055085">
    <property type="term" value="P:transmembrane transport"/>
    <property type="evidence" value="ECO:0007669"/>
    <property type="project" value="InterPro"/>
</dbReference>
<evidence type="ECO:0000313" key="5">
    <source>
        <dbReference type="EMBL" id="AOO65460.1"/>
    </source>
</evidence>
<feature type="binding site" evidence="2">
    <location>
        <position position="172"/>
    </location>
    <ligand>
        <name>substrate</name>
    </ligand>
</feature>
<dbReference type="InterPro" id="IPR038404">
    <property type="entry name" value="TRAP_DctP_sf"/>
</dbReference>
<dbReference type="SUPFAM" id="SSF53850">
    <property type="entry name" value="Periplasmic binding protein-like II"/>
    <property type="match status" value="1"/>
</dbReference>
<dbReference type="Gene3D" id="3.40.190.170">
    <property type="entry name" value="Bacterial extracellular solute-binding protein, family 7"/>
    <property type="match status" value="1"/>
</dbReference>
<accession>A0A1D7TKI7</accession>
<sequence length="354" mass="39543">MRFIVTLMSVMVSVMSFAHAANDDKVYTLTLATTWAEQVPFLGTAPATLAQTVETMSNGRLKIKIDSPNKHKSPFGVMDMVKAGQYDLAYTASYYYKGKDYKLVFFTTVPFGMLISEQYAWYNHGGGKELAEKVYSAHGLISYPMGTTGMQMGGWFKKEIKSLADLKGLKFRIPGQGGEVMAKLGVNAMSTPPGELYTALERNTIDAVEWISPVFDFSMGFHKLANYYYTGWQEPASEIQMLANKKKIEALPADLRAILEVAIRSVGSQLMEQATHANAEAWANIAKEYPNVKVQQFPSDVMAALKKAAHEIEDEQAAKDPVFKEILESQRAYLAKVRPWTLMGEYGYLKQLEK</sequence>
<evidence type="ECO:0000256" key="2">
    <source>
        <dbReference type="PIRSR" id="PIRSR039026-1"/>
    </source>
</evidence>
<dbReference type="PANTHER" id="PTHR33376:SF5">
    <property type="entry name" value="EXTRACYTOPLASMIC SOLUTE RECEPTOR PROTEIN"/>
    <property type="match status" value="1"/>
</dbReference>
<dbReference type="GO" id="GO:0031317">
    <property type="term" value="C:tripartite ATP-independent periplasmic transporter complex"/>
    <property type="evidence" value="ECO:0007669"/>
    <property type="project" value="InterPro"/>
</dbReference>
<dbReference type="PIRSF" id="PIRSF039026">
    <property type="entry name" value="SiaP"/>
    <property type="match status" value="1"/>
</dbReference>
<dbReference type="STRING" id="1193502.SHALO_1689"/>
<protein>
    <submittedName>
        <fullName evidence="5">Periplasmic monocarboxylate binding protein of TRAP transport system</fullName>
    </submittedName>
</protein>
<evidence type="ECO:0000256" key="1">
    <source>
        <dbReference type="ARBA" id="ARBA00022729"/>
    </source>
</evidence>
<feature type="binding site" evidence="2">
    <location>
        <position position="151"/>
    </location>
    <ligand>
        <name>substrate</name>
    </ligand>
</feature>
<evidence type="ECO:0000256" key="4">
    <source>
        <dbReference type="SAM" id="SignalP"/>
    </source>
</evidence>
<organism evidence="5 6">
    <name type="scientific">Sulfurospirillum halorespirans DSM 13726</name>
    <dbReference type="NCBI Taxonomy" id="1193502"/>
    <lineage>
        <taxon>Bacteria</taxon>
        <taxon>Pseudomonadati</taxon>
        <taxon>Campylobacterota</taxon>
        <taxon>Epsilonproteobacteria</taxon>
        <taxon>Campylobacterales</taxon>
        <taxon>Sulfurospirillaceae</taxon>
        <taxon>Sulfurospirillum</taxon>
    </lineage>
</organism>
<name>A0A1D7TKI7_9BACT</name>
<dbReference type="PANTHER" id="PTHR33376">
    <property type="match status" value="1"/>
</dbReference>
<dbReference type="PATRIC" id="fig|1193502.14.peg.1715"/>
<proteinExistence type="predicted"/>
<dbReference type="RefSeq" id="WP_069478153.1">
    <property type="nucleotide sequence ID" value="NZ_CP017111.1"/>
</dbReference>
<feature type="chain" id="PRO_5009099461" evidence="4">
    <location>
        <begin position="21"/>
        <end position="354"/>
    </location>
</feature>
<evidence type="ECO:0000313" key="6">
    <source>
        <dbReference type="Proteomes" id="UP000094609"/>
    </source>
</evidence>
<feature type="binding site" evidence="3">
    <location>
        <position position="234"/>
    </location>
    <ligand>
        <name>substrate</name>
    </ligand>
</feature>
<keyword evidence="1 4" id="KW-0732">Signal</keyword>